<accession>A0ABN8LMX8</accession>
<name>A0ABN8LMX8_9CNID</name>
<protein>
    <submittedName>
        <fullName evidence="2">Uncharacterized protein</fullName>
    </submittedName>
</protein>
<evidence type="ECO:0000256" key="1">
    <source>
        <dbReference type="SAM" id="MobiDB-lite"/>
    </source>
</evidence>
<reference evidence="2 3" key="1">
    <citation type="submission" date="2022-05" db="EMBL/GenBank/DDBJ databases">
        <authorList>
            <consortium name="Genoscope - CEA"/>
            <person name="William W."/>
        </authorList>
    </citation>
    <scope>NUCLEOTIDE SEQUENCE [LARGE SCALE GENOMIC DNA]</scope>
</reference>
<gene>
    <name evidence="2" type="ORF">PEVE_00042965</name>
</gene>
<dbReference type="Proteomes" id="UP001159427">
    <property type="component" value="Unassembled WGS sequence"/>
</dbReference>
<sequence length="233" mass="25842">MEANTTTEEKHAPAQPAVTTEVNEAKPAKDPGQIRMSDKKLVKTVVDATTLTCLAAGMEKKAVKENFTSNPSNNTMNYVKFTVLMVSTTALKDTGKALPQSKSSPLQQVSDDAAKKWAIIERFNRTLEGRLFGHQYAIEMWLPEGQRSTVWVKRLVEVVSVLNDEVTRLIAKRPTKGIKEETIAAKPSTPYHRPVGANEKKLPTLVNVRYLYKPGELKGRGVEVIEPQTLPCL</sequence>
<evidence type="ECO:0000313" key="2">
    <source>
        <dbReference type="EMBL" id="CAH3018394.1"/>
    </source>
</evidence>
<comment type="caution">
    <text evidence="2">The sequence shown here is derived from an EMBL/GenBank/DDBJ whole genome shotgun (WGS) entry which is preliminary data.</text>
</comment>
<organism evidence="2 3">
    <name type="scientific">Porites evermanni</name>
    <dbReference type="NCBI Taxonomy" id="104178"/>
    <lineage>
        <taxon>Eukaryota</taxon>
        <taxon>Metazoa</taxon>
        <taxon>Cnidaria</taxon>
        <taxon>Anthozoa</taxon>
        <taxon>Hexacorallia</taxon>
        <taxon>Scleractinia</taxon>
        <taxon>Fungiina</taxon>
        <taxon>Poritidae</taxon>
        <taxon>Porites</taxon>
    </lineage>
</organism>
<keyword evidence="3" id="KW-1185">Reference proteome</keyword>
<dbReference type="EMBL" id="CALNXI010000086">
    <property type="protein sequence ID" value="CAH3018394.1"/>
    <property type="molecule type" value="Genomic_DNA"/>
</dbReference>
<feature type="region of interest" description="Disordered" evidence="1">
    <location>
        <begin position="1"/>
        <end position="33"/>
    </location>
</feature>
<evidence type="ECO:0000313" key="3">
    <source>
        <dbReference type="Proteomes" id="UP001159427"/>
    </source>
</evidence>
<proteinExistence type="predicted"/>